<sequence length="169" mass="19184">MSTPQNSHVSWFSLFGRGQHYSKTWPLDKRLSPVFIENRVIRATRYAIRFMPPLAVFTLTWQIALGGQLGPAVATALFACSLPMQGLWWLGKRSVTPLPPSTLQWFYEVRMKLQEAGQALAPVEGKPDYQALADVLKRAFNSWIKLSWMICNYPAVAHIKEGTLSYRLS</sequence>
<evidence type="ECO:0000256" key="1">
    <source>
        <dbReference type="ARBA" id="ARBA00004429"/>
    </source>
</evidence>
<evidence type="ECO:0000313" key="9">
    <source>
        <dbReference type="EMBL" id="SQC91104.1"/>
    </source>
</evidence>
<organism evidence="9 10">
    <name type="scientific">Cedecea neteri</name>
    <dbReference type="NCBI Taxonomy" id="158822"/>
    <lineage>
        <taxon>Bacteria</taxon>
        <taxon>Pseudomonadati</taxon>
        <taxon>Pseudomonadota</taxon>
        <taxon>Gammaproteobacteria</taxon>
        <taxon>Enterobacterales</taxon>
        <taxon>Enterobacteriaceae</taxon>
        <taxon>Cedecea</taxon>
    </lineage>
</organism>
<reference evidence="9 10" key="1">
    <citation type="submission" date="2018-06" db="EMBL/GenBank/DDBJ databases">
        <authorList>
            <consortium name="Pathogen Informatics"/>
            <person name="Doyle S."/>
        </authorList>
    </citation>
    <scope>NUCLEOTIDE SEQUENCE [LARGE SCALE GENOMIC DNA]</scope>
    <source>
        <strain evidence="9 10">NCTC12120</strain>
    </source>
</reference>
<dbReference type="NCBIfam" id="NF002493">
    <property type="entry name" value="PRK01816.1"/>
    <property type="match status" value="1"/>
</dbReference>
<proteinExistence type="inferred from homology"/>
<evidence type="ECO:0000256" key="8">
    <source>
        <dbReference type="HAMAP-Rule" id="MF_01101"/>
    </source>
</evidence>
<keyword evidence="7 8" id="KW-0472">Membrane</keyword>
<evidence type="ECO:0000256" key="4">
    <source>
        <dbReference type="ARBA" id="ARBA00022519"/>
    </source>
</evidence>
<dbReference type="Proteomes" id="UP000251197">
    <property type="component" value="Unassembled WGS sequence"/>
</dbReference>
<evidence type="ECO:0000256" key="6">
    <source>
        <dbReference type="ARBA" id="ARBA00022989"/>
    </source>
</evidence>
<keyword evidence="6 8" id="KW-1133">Transmembrane helix</keyword>
<protein>
    <recommendedName>
        <fullName evidence="8">UPF0208 membrane protein NCTC12120_04253</fullName>
    </recommendedName>
</protein>
<dbReference type="Pfam" id="PF04217">
    <property type="entry name" value="DUF412"/>
    <property type="match status" value="1"/>
</dbReference>
<keyword evidence="4" id="KW-0997">Cell inner membrane</keyword>
<evidence type="ECO:0000256" key="3">
    <source>
        <dbReference type="ARBA" id="ARBA00022475"/>
    </source>
</evidence>
<keyword evidence="3 8" id="KW-1003">Cell membrane</keyword>
<gene>
    <name evidence="9" type="primary">yfbV</name>
    <name evidence="9" type="ORF">NCTC12120_04253</name>
</gene>
<feature type="transmembrane region" description="Helical" evidence="8">
    <location>
        <begin position="70"/>
        <end position="90"/>
    </location>
</feature>
<dbReference type="InterPro" id="IPR007334">
    <property type="entry name" value="UPF0208"/>
</dbReference>
<evidence type="ECO:0000256" key="2">
    <source>
        <dbReference type="ARBA" id="ARBA00009474"/>
    </source>
</evidence>
<comment type="similarity">
    <text evidence="2 8">Belongs to the UPF0208 family.</text>
</comment>
<dbReference type="HAMAP" id="MF_01101">
    <property type="entry name" value="UPF0208"/>
    <property type="match status" value="1"/>
</dbReference>
<dbReference type="AlphaFoldDB" id="A0A2X3J7N7"/>
<dbReference type="STRING" id="158822.LH23_21655"/>
<feature type="transmembrane region" description="Helical" evidence="8">
    <location>
        <begin position="46"/>
        <end position="64"/>
    </location>
</feature>
<evidence type="ECO:0000256" key="5">
    <source>
        <dbReference type="ARBA" id="ARBA00022692"/>
    </source>
</evidence>
<dbReference type="EMBL" id="UAVU01000007">
    <property type="protein sequence ID" value="SQC91104.1"/>
    <property type="molecule type" value="Genomic_DNA"/>
</dbReference>
<evidence type="ECO:0000313" key="10">
    <source>
        <dbReference type="Proteomes" id="UP000251197"/>
    </source>
</evidence>
<comment type="subcellular location">
    <subcellularLocation>
        <location evidence="1">Cell inner membrane</location>
        <topology evidence="1">Multi-pass membrane protein</topology>
    </subcellularLocation>
    <subcellularLocation>
        <location evidence="8">Cell membrane</location>
        <topology evidence="8">Multi-pass membrane protein</topology>
    </subcellularLocation>
</comment>
<name>A0A2X3J7N7_9ENTR</name>
<keyword evidence="5 8" id="KW-0812">Transmembrane</keyword>
<accession>A0A2X3J7N7</accession>
<dbReference type="GO" id="GO:0005886">
    <property type="term" value="C:plasma membrane"/>
    <property type="evidence" value="ECO:0007669"/>
    <property type="project" value="UniProtKB-SubCell"/>
</dbReference>
<evidence type="ECO:0000256" key="7">
    <source>
        <dbReference type="ARBA" id="ARBA00023136"/>
    </source>
</evidence>